<evidence type="ECO:0000313" key="4">
    <source>
        <dbReference type="Proteomes" id="UP000235388"/>
    </source>
</evidence>
<feature type="region of interest" description="Disordered" evidence="1">
    <location>
        <begin position="25"/>
        <end position="53"/>
    </location>
</feature>
<dbReference type="OrthoDB" id="2495345at2759"/>
<evidence type="ECO:0000256" key="2">
    <source>
        <dbReference type="SAM" id="Phobius"/>
    </source>
</evidence>
<evidence type="ECO:0000256" key="1">
    <source>
        <dbReference type="SAM" id="MobiDB-lite"/>
    </source>
</evidence>
<reference evidence="3 4" key="1">
    <citation type="submission" date="2017-11" db="EMBL/GenBank/DDBJ databases">
        <title>De novo assembly and phasing of dikaryotic genomes from two isolates of Puccinia coronata f. sp. avenae, the causal agent of oat crown rust.</title>
        <authorList>
            <person name="Miller M.E."/>
            <person name="Zhang Y."/>
            <person name="Omidvar V."/>
            <person name="Sperschneider J."/>
            <person name="Schwessinger B."/>
            <person name="Raley C."/>
            <person name="Palmer J.M."/>
            <person name="Garnica D."/>
            <person name="Upadhyaya N."/>
            <person name="Rathjen J."/>
            <person name="Taylor J.M."/>
            <person name="Park R.F."/>
            <person name="Dodds P.N."/>
            <person name="Hirsch C.D."/>
            <person name="Kianian S.F."/>
            <person name="Figueroa M."/>
        </authorList>
    </citation>
    <scope>NUCLEOTIDE SEQUENCE [LARGE SCALE GENOMIC DNA]</scope>
    <source>
        <strain evidence="3">12NC29</strain>
    </source>
</reference>
<keyword evidence="4" id="KW-1185">Reference proteome</keyword>
<accession>A0A2N5SHF4</accession>
<organism evidence="3 4">
    <name type="scientific">Puccinia coronata f. sp. avenae</name>
    <dbReference type="NCBI Taxonomy" id="200324"/>
    <lineage>
        <taxon>Eukaryota</taxon>
        <taxon>Fungi</taxon>
        <taxon>Dikarya</taxon>
        <taxon>Basidiomycota</taxon>
        <taxon>Pucciniomycotina</taxon>
        <taxon>Pucciniomycetes</taxon>
        <taxon>Pucciniales</taxon>
        <taxon>Pucciniaceae</taxon>
        <taxon>Puccinia</taxon>
    </lineage>
</organism>
<evidence type="ECO:0000313" key="3">
    <source>
        <dbReference type="EMBL" id="PLW12690.1"/>
    </source>
</evidence>
<name>A0A2N5SHF4_9BASI</name>
<keyword evidence="2" id="KW-0472">Membrane</keyword>
<keyword evidence="2" id="KW-1133">Transmembrane helix</keyword>
<sequence>MAQVIAIQMGLLYLLHTEYHHQQQQQQQLLTKSSSGPNIHGASNNLHSSPVKTHARFGGSASYRRPAFLSKKKMTSCGLFRTSSGTAAVIFLANIWVLLTLPASIQSTHCYTSALARGVEGRHCEKALEKIIYDVNQTLDDDSRSLTVFHKTCLVNVQKPRRSTPSRGQIEAAVFEVIHSCPGKGGVTISSTNLIAIVHRTTSKNTYEINQPRCDKQRCAVSQEDCMAAFQSLPLNRKGIFIGQERVYASNATRGNCLVKIATTDYAPFRASHVDVGGSFRVLVNGCKQHAPGVIFVNGGTAGFNGDLRISIRNSDHDRLDDSDR</sequence>
<feature type="transmembrane region" description="Helical" evidence="2">
    <location>
        <begin position="79"/>
        <end position="99"/>
    </location>
</feature>
<proteinExistence type="predicted"/>
<keyword evidence="2" id="KW-0812">Transmembrane</keyword>
<feature type="compositionally biased region" description="Polar residues" evidence="1">
    <location>
        <begin position="32"/>
        <end position="51"/>
    </location>
</feature>
<protein>
    <submittedName>
        <fullName evidence="3">Uncharacterized protein</fullName>
    </submittedName>
</protein>
<dbReference type="STRING" id="200324.A0A2N5SHF4"/>
<dbReference type="AlphaFoldDB" id="A0A2N5SHF4"/>
<dbReference type="Proteomes" id="UP000235388">
    <property type="component" value="Unassembled WGS sequence"/>
</dbReference>
<dbReference type="EMBL" id="PGCJ01000974">
    <property type="protein sequence ID" value="PLW12690.1"/>
    <property type="molecule type" value="Genomic_DNA"/>
</dbReference>
<gene>
    <name evidence="3" type="ORF">PCANC_14420</name>
</gene>
<comment type="caution">
    <text evidence="3">The sequence shown here is derived from an EMBL/GenBank/DDBJ whole genome shotgun (WGS) entry which is preliminary data.</text>
</comment>